<proteinExistence type="predicted"/>
<organism evidence="6 7">
    <name type="scientific">Pyrrhoderma noxium</name>
    <dbReference type="NCBI Taxonomy" id="2282107"/>
    <lineage>
        <taxon>Eukaryota</taxon>
        <taxon>Fungi</taxon>
        <taxon>Dikarya</taxon>
        <taxon>Basidiomycota</taxon>
        <taxon>Agaricomycotina</taxon>
        <taxon>Agaricomycetes</taxon>
        <taxon>Hymenochaetales</taxon>
        <taxon>Hymenochaetaceae</taxon>
        <taxon>Pyrrhoderma</taxon>
    </lineage>
</organism>
<feature type="region of interest" description="Disordered" evidence="4">
    <location>
        <begin position="300"/>
        <end position="319"/>
    </location>
</feature>
<name>A0A286UBF5_9AGAM</name>
<dbReference type="SUPFAM" id="SSF56112">
    <property type="entry name" value="Protein kinase-like (PK-like)"/>
    <property type="match status" value="1"/>
</dbReference>
<feature type="compositionally biased region" description="Polar residues" evidence="4">
    <location>
        <begin position="556"/>
        <end position="565"/>
    </location>
</feature>
<feature type="binding site" evidence="3">
    <location>
        <position position="122"/>
    </location>
    <ligand>
        <name>ATP</name>
        <dbReference type="ChEBI" id="CHEBI:30616"/>
    </ligand>
</feature>
<feature type="compositionally biased region" description="Low complexity" evidence="4">
    <location>
        <begin position="500"/>
        <end position="509"/>
    </location>
</feature>
<dbReference type="PANTHER" id="PTHR24346">
    <property type="entry name" value="MAP/MICROTUBULE AFFINITY-REGULATING KINASE"/>
    <property type="match status" value="1"/>
</dbReference>
<evidence type="ECO:0000256" key="3">
    <source>
        <dbReference type="PROSITE-ProRule" id="PRU10141"/>
    </source>
</evidence>
<sequence>MPIDSYPNFHVSHFTINFGTAAESLDIGITTMKLDADEFKSASAPEKVNTFPSVVSSETNDDFTASPAHMFLSLFSPKVSSPALVEEEPSVAGYSLAQTIGHGGFSTVKKGFSSSGDIVAVKVVRRADLEVLDDPEEAHRQLANEIAIWRNLNHEHILPLFATEHTSEADYFIMLYCPAGSLFDILKRDGRPALAQDDAGMMFRQVVRGLKYLHETAKLVHGDIKLENVLVDEAGMCRISDFGLSRLITEPLQEHADRDCCNGCNERVPERIPEVSNDRPRRYTTISHASALRKFHKLPRHRNSTPFGNGDEDSTAQSYRQINPGSLPYAAPELLSPSSSRCAIHRKTIHLNPAQDMWALGVLLYTLLSGRLPFNDSFEPRLQMKILHGVYDLPCGIGHGAERVLRGCLEHNIADRWTVGMVDDVAWNVGWGPAGDTSISPLSSPVDEFNRGTHNLRKSRSRSRARPYPDHLFDPPRNTYLSDSSGSVFSSSISRSRSRASYQSAAPSSDHALPMFPARSSGNSQLPVGELSASPQPYPSDLCVPRGRKPIPELSLNRTQITSTVRSDSQSLSKSRSRTRSNSNSDGPLTPSDSGTNPIPIKYGPSLRDRMNNSFTTIFPVNEAEEERPRGRRRMRDETSAKI</sequence>
<evidence type="ECO:0000256" key="1">
    <source>
        <dbReference type="ARBA" id="ARBA00022741"/>
    </source>
</evidence>
<reference evidence="6 7" key="1">
    <citation type="journal article" date="2017" name="Mol. Ecol.">
        <title>Comparative and population genomic landscape of Phellinus noxius: A hypervariable fungus causing root rot in trees.</title>
        <authorList>
            <person name="Chung C.L."/>
            <person name="Lee T.J."/>
            <person name="Akiba M."/>
            <person name="Lee H.H."/>
            <person name="Kuo T.H."/>
            <person name="Liu D."/>
            <person name="Ke H.M."/>
            <person name="Yokoi T."/>
            <person name="Roa M.B."/>
            <person name="Lu M.J."/>
            <person name="Chang Y.Y."/>
            <person name="Ann P.J."/>
            <person name="Tsai J.N."/>
            <person name="Chen C.Y."/>
            <person name="Tzean S.S."/>
            <person name="Ota Y."/>
            <person name="Hattori T."/>
            <person name="Sahashi N."/>
            <person name="Liou R.F."/>
            <person name="Kikuchi T."/>
            <person name="Tsai I.J."/>
        </authorList>
    </citation>
    <scope>NUCLEOTIDE SEQUENCE [LARGE SCALE GENOMIC DNA]</scope>
    <source>
        <strain evidence="6 7">FFPRI411160</strain>
    </source>
</reference>
<gene>
    <name evidence="6" type="ORF">PNOK_0692800</name>
</gene>
<comment type="caution">
    <text evidence="6">The sequence shown here is derived from an EMBL/GenBank/DDBJ whole genome shotgun (WGS) entry which is preliminary data.</text>
</comment>
<dbReference type="SMART" id="SM00220">
    <property type="entry name" value="S_TKc"/>
    <property type="match status" value="1"/>
</dbReference>
<evidence type="ECO:0000256" key="4">
    <source>
        <dbReference type="SAM" id="MobiDB-lite"/>
    </source>
</evidence>
<keyword evidence="6" id="KW-0808">Transferase</keyword>
<dbReference type="GO" id="GO:0035556">
    <property type="term" value="P:intracellular signal transduction"/>
    <property type="evidence" value="ECO:0007669"/>
    <property type="project" value="TreeGrafter"/>
</dbReference>
<accession>A0A286UBF5</accession>
<dbReference type="PROSITE" id="PS00107">
    <property type="entry name" value="PROTEIN_KINASE_ATP"/>
    <property type="match status" value="1"/>
</dbReference>
<dbReference type="InterPro" id="IPR000719">
    <property type="entry name" value="Prot_kinase_dom"/>
</dbReference>
<dbReference type="PANTHER" id="PTHR24346:SF76">
    <property type="entry name" value="NON-SPECIFIC SERINE_THREONINE PROTEIN KINASE"/>
    <property type="match status" value="1"/>
</dbReference>
<feature type="region of interest" description="Disordered" evidence="4">
    <location>
        <begin position="500"/>
        <end position="643"/>
    </location>
</feature>
<keyword evidence="7" id="KW-1185">Reference proteome</keyword>
<dbReference type="EMBL" id="NBII01000007">
    <property type="protein sequence ID" value="PAV16864.1"/>
    <property type="molecule type" value="Genomic_DNA"/>
</dbReference>
<evidence type="ECO:0000313" key="7">
    <source>
        <dbReference type="Proteomes" id="UP000217199"/>
    </source>
</evidence>
<dbReference type="GO" id="GO:0005737">
    <property type="term" value="C:cytoplasm"/>
    <property type="evidence" value="ECO:0007669"/>
    <property type="project" value="TreeGrafter"/>
</dbReference>
<keyword evidence="2 3" id="KW-0067">ATP-binding</keyword>
<dbReference type="Gene3D" id="1.10.510.10">
    <property type="entry name" value="Transferase(Phosphotransferase) domain 1"/>
    <property type="match status" value="2"/>
</dbReference>
<evidence type="ECO:0000313" key="6">
    <source>
        <dbReference type="EMBL" id="PAV16864.1"/>
    </source>
</evidence>
<dbReference type="OrthoDB" id="4062651at2759"/>
<dbReference type="GO" id="GO:0000226">
    <property type="term" value="P:microtubule cytoskeleton organization"/>
    <property type="evidence" value="ECO:0007669"/>
    <property type="project" value="TreeGrafter"/>
</dbReference>
<keyword evidence="6" id="KW-0418">Kinase</keyword>
<dbReference type="PROSITE" id="PS50011">
    <property type="entry name" value="PROTEIN_KINASE_DOM"/>
    <property type="match status" value="1"/>
</dbReference>
<dbReference type="Pfam" id="PF00069">
    <property type="entry name" value="Pkinase"/>
    <property type="match status" value="2"/>
</dbReference>
<feature type="compositionally biased region" description="Low complexity" evidence="4">
    <location>
        <begin position="566"/>
        <end position="585"/>
    </location>
</feature>
<protein>
    <submittedName>
        <fullName evidence="6">Kinase</fullName>
    </submittedName>
</protein>
<evidence type="ECO:0000259" key="5">
    <source>
        <dbReference type="PROSITE" id="PS50011"/>
    </source>
</evidence>
<feature type="region of interest" description="Disordered" evidence="4">
    <location>
        <begin position="442"/>
        <end position="487"/>
    </location>
</feature>
<dbReference type="Proteomes" id="UP000217199">
    <property type="component" value="Unassembled WGS sequence"/>
</dbReference>
<feature type="compositionally biased region" description="Basic residues" evidence="4">
    <location>
        <begin position="454"/>
        <end position="465"/>
    </location>
</feature>
<dbReference type="STRING" id="2282107.A0A286UBF5"/>
<keyword evidence="1 3" id="KW-0547">Nucleotide-binding</keyword>
<dbReference type="InParanoid" id="A0A286UBF5"/>
<feature type="domain" description="Protein kinase" evidence="5">
    <location>
        <begin position="94"/>
        <end position="428"/>
    </location>
</feature>
<dbReference type="GO" id="GO:0005524">
    <property type="term" value="F:ATP binding"/>
    <property type="evidence" value="ECO:0007669"/>
    <property type="project" value="UniProtKB-UniRule"/>
</dbReference>
<dbReference type="InterPro" id="IPR008271">
    <property type="entry name" value="Ser/Thr_kinase_AS"/>
</dbReference>
<dbReference type="InterPro" id="IPR017441">
    <property type="entry name" value="Protein_kinase_ATP_BS"/>
</dbReference>
<evidence type="ECO:0000256" key="2">
    <source>
        <dbReference type="ARBA" id="ARBA00022840"/>
    </source>
</evidence>
<dbReference type="InterPro" id="IPR011009">
    <property type="entry name" value="Kinase-like_dom_sf"/>
</dbReference>
<dbReference type="PROSITE" id="PS00108">
    <property type="entry name" value="PROTEIN_KINASE_ST"/>
    <property type="match status" value="1"/>
</dbReference>
<dbReference type="AlphaFoldDB" id="A0A286UBF5"/>
<dbReference type="GO" id="GO:0004674">
    <property type="term" value="F:protein serine/threonine kinase activity"/>
    <property type="evidence" value="ECO:0007669"/>
    <property type="project" value="TreeGrafter"/>
</dbReference>